<dbReference type="PANTHER" id="PTHR48081">
    <property type="entry name" value="AB HYDROLASE SUPERFAMILY PROTEIN C4A8.06C"/>
    <property type="match status" value="1"/>
</dbReference>
<dbReference type="EMBL" id="CAVMBE010000049">
    <property type="protein sequence ID" value="CAK4031539.1"/>
    <property type="molecule type" value="Genomic_DNA"/>
</dbReference>
<dbReference type="GO" id="GO:0016787">
    <property type="term" value="F:hydrolase activity"/>
    <property type="evidence" value="ECO:0007669"/>
    <property type="project" value="UniProtKB-KW"/>
</dbReference>
<keyword evidence="4" id="KW-1185">Reference proteome</keyword>
<evidence type="ECO:0000313" key="4">
    <source>
        <dbReference type="Proteomes" id="UP001296104"/>
    </source>
</evidence>
<evidence type="ECO:0000259" key="2">
    <source>
        <dbReference type="Pfam" id="PF07859"/>
    </source>
</evidence>
<name>A0AAI9ECX6_9PEZI</name>
<dbReference type="AlphaFoldDB" id="A0AAI9ECX6"/>
<accession>A0AAI9ECX6</accession>
<gene>
    <name evidence="3" type="ORF">LECACI_7A006697</name>
</gene>
<sequence length="294" mass="32494">MSGIKPTQEGIVYKTVGELAIPLDLWLPDNAKNLPVLLWFHGGGLLQGRRDTLAPWMRKASKNGDLAVISADYRLAPQASVQEILEDVQGCVKFIRTQLSSQVGQGILDTSRLAVSGSSAGGYLALLAGIFVEPKPNVVLPIYPITDPLGWFFITPQPPAMGRPLVAREELAEFLDPKAEQVAFNAPDSGRQNMYIRMQHDANLAKLWHVPDGEAANKFRLSRQIYGLRCSPAYFLHGDADTAVGVEQADEVVGAMLGCGIEVEYERPHGKDHFLDVAPDYENERFWAFMRKHL</sequence>
<proteinExistence type="predicted"/>
<dbReference type="InterPro" id="IPR050300">
    <property type="entry name" value="GDXG_lipolytic_enzyme"/>
</dbReference>
<dbReference type="SUPFAM" id="SSF53474">
    <property type="entry name" value="alpha/beta-Hydrolases"/>
    <property type="match status" value="1"/>
</dbReference>
<dbReference type="InterPro" id="IPR013094">
    <property type="entry name" value="AB_hydrolase_3"/>
</dbReference>
<evidence type="ECO:0000313" key="3">
    <source>
        <dbReference type="EMBL" id="CAK4031539.1"/>
    </source>
</evidence>
<dbReference type="Proteomes" id="UP001296104">
    <property type="component" value="Unassembled WGS sequence"/>
</dbReference>
<reference evidence="3" key="1">
    <citation type="submission" date="2023-11" db="EMBL/GenBank/DDBJ databases">
        <authorList>
            <person name="Alioto T."/>
            <person name="Alioto T."/>
            <person name="Gomez Garrido J."/>
        </authorList>
    </citation>
    <scope>NUCLEOTIDE SEQUENCE</scope>
</reference>
<keyword evidence="1" id="KW-0378">Hydrolase</keyword>
<feature type="domain" description="Alpha/beta hydrolase fold-3" evidence="2">
    <location>
        <begin position="37"/>
        <end position="148"/>
    </location>
</feature>
<comment type="caution">
    <text evidence="3">The sequence shown here is derived from an EMBL/GenBank/DDBJ whole genome shotgun (WGS) entry which is preliminary data.</text>
</comment>
<dbReference type="PANTHER" id="PTHR48081:SF3">
    <property type="entry name" value="ALPHA_BETA HYDROLASE FOLD-3 DOMAIN-CONTAINING PROTEIN"/>
    <property type="match status" value="1"/>
</dbReference>
<dbReference type="Pfam" id="PF07859">
    <property type="entry name" value="Abhydrolase_3"/>
    <property type="match status" value="1"/>
</dbReference>
<dbReference type="InterPro" id="IPR029058">
    <property type="entry name" value="AB_hydrolase_fold"/>
</dbReference>
<dbReference type="Gene3D" id="3.40.50.1820">
    <property type="entry name" value="alpha/beta hydrolase"/>
    <property type="match status" value="1"/>
</dbReference>
<evidence type="ECO:0000256" key="1">
    <source>
        <dbReference type="ARBA" id="ARBA00022801"/>
    </source>
</evidence>
<protein>
    <submittedName>
        <fullName evidence="3">Alpha beta-hydrolase</fullName>
    </submittedName>
</protein>
<organism evidence="3 4">
    <name type="scientific">Lecanosticta acicola</name>
    <dbReference type="NCBI Taxonomy" id="111012"/>
    <lineage>
        <taxon>Eukaryota</taxon>
        <taxon>Fungi</taxon>
        <taxon>Dikarya</taxon>
        <taxon>Ascomycota</taxon>
        <taxon>Pezizomycotina</taxon>
        <taxon>Dothideomycetes</taxon>
        <taxon>Dothideomycetidae</taxon>
        <taxon>Mycosphaerellales</taxon>
        <taxon>Mycosphaerellaceae</taxon>
        <taxon>Lecanosticta</taxon>
    </lineage>
</organism>